<proteinExistence type="predicted"/>
<dbReference type="Proteomes" id="UP001211907">
    <property type="component" value="Unassembled WGS sequence"/>
</dbReference>
<feature type="compositionally biased region" description="Acidic residues" evidence="1">
    <location>
        <begin position="26"/>
        <end position="39"/>
    </location>
</feature>
<evidence type="ECO:0000313" key="3">
    <source>
        <dbReference type="Proteomes" id="UP001211907"/>
    </source>
</evidence>
<feature type="region of interest" description="Disordered" evidence="1">
    <location>
        <begin position="103"/>
        <end position="123"/>
    </location>
</feature>
<gene>
    <name evidence="2" type="ORF">HK100_005330</name>
</gene>
<accession>A0AAD5XFI3</accession>
<feature type="region of interest" description="Disordered" evidence="1">
    <location>
        <begin position="1"/>
        <end position="73"/>
    </location>
</feature>
<reference evidence="2" key="1">
    <citation type="submission" date="2020-05" db="EMBL/GenBank/DDBJ databases">
        <title>Phylogenomic resolution of chytrid fungi.</title>
        <authorList>
            <person name="Stajich J.E."/>
            <person name="Amses K."/>
            <person name="Simmons R."/>
            <person name="Seto K."/>
            <person name="Myers J."/>
            <person name="Bonds A."/>
            <person name="Quandt C.A."/>
            <person name="Barry K."/>
            <person name="Liu P."/>
            <person name="Grigoriev I."/>
            <person name="Longcore J.E."/>
            <person name="James T.Y."/>
        </authorList>
    </citation>
    <scope>NUCLEOTIDE SEQUENCE</scope>
    <source>
        <strain evidence="2">JEL0513</strain>
    </source>
</reference>
<organism evidence="2 3">
    <name type="scientific">Physocladia obscura</name>
    <dbReference type="NCBI Taxonomy" id="109957"/>
    <lineage>
        <taxon>Eukaryota</taxon>
        <taxon>Fungi</taxon>
        <taxon>Fungi incertae sedis</taxon>
        <taxon>Chytridiomycota</taxon>
        <taxon>Chytridiomycota incertae sedis</taxon>
        <taxon>Chytridiomycetes</taxon>
        <taxon>Chytridiales</taxon>
        <taxon>Chytriomycetaceae</taxon>
        <taxon>Physocladia</taxon>
    </lineage>
</organism>
<sequence>MLGPLQSDLDPQSRHPPNEETQTQTDGDDYDDDDYEFQQEQEQAQNIQRRKISRNRNQTHRRQLDRTRGMRPSAVLGRMLDRLELAVVKRQLLSCQNHRDKVSRSLQQQQQQRQHQQDETSEETNLKHLKLIADAKIKQLLAYSVDLETRIANNTAEAKARSAVEETRLAFSNWRLRNAAIKNSRRDSVATTLPYVQPQNVKSILKNTGHYNNNNNGASSSSSANATIAISPIQARNVTIKHDGYELIETERKDSGYVDVQRDVIPSLVIEDGVSLDTALLHTREESSDGVGVRFAVDFSKTVASSPQQEQQHEQGGSSPKSILVSQSLSLPRFNTVLLRMTKTSSVTVSLPGLSSLSSSSSSSLPPLPSLSSVVRNSLSTGGNYNNNNNSNKDKKSVKFLDNVYIINGINSSSNDINSSGKEDRKFDYAGYRSNLINNGNRVGGSNADADVGQGEDYSDDDEDAWESSDVDEEEEDYGIMISSNASDAETLTQESVYYDALEGNPNESAPGTTTTTAIAVEDFPAAEGPVSAIQV</sequence>
<feature type="region of interest" description="Disordered" evidence="1">
    <location>
        <begin position="302"/>
        <end position="322"/>
    </location>
</feature>
<dbReference type="AlphaFoldDB" id="A0AAD5XFI3"/>
<protein>
    <submittedName>
        <fullName evidence="2">Uncharacterized protein</fullName>
    </submittedName>
</protein>
<comment type="caution">
    <text evidence="2">The sequence shown here is derived from an EMBL/GenBank/DDBJ whole genome shotgun (WGS) entry which is preliminary data.</text>
</comment>
<feature type="compositionally biased region" description="Basic residues" evidence="1">
    <location>
        <begin position="48"/>
        <end position="61"/>
    </location>
</feature>
<evidence type="ECO:0000256" key="1">
    <source>
        <dbReference type="SAM" id="MobiDB-lite"/>
    </source>
</evidence>
<keyword evidence="3" id="KW-1185">Reference proteome</keyword>
<feature type="compositionally biased region" description="Low complexity" evidence="1">
    <location>
        <begin position="305"/>
        <end position="320"/>
    </location>
</feature>
<dbReference type="EMBL" id="JADGJH010000250">
    <property type="protein sequence ID" value="KAJ3132445.1"/>
    <property type="molecule type" value="Genomic_DNA"/>
</dbReference>
<evidence type="ECO:0000313" key="2">
    <source>
        <dbReference type="EMBL" id="KAJ3132445.1"/>
    </source>
</evidence>
<name>A0AAD5XFI3_9FUNG</name>
<feature type="region of interest" description="Disordered" evidence="1">
    <location>
        <begin position="438"/>
        <end position="476"/>
    </location>
</feature>
<feature type="compositionally biased region" description="Acidic residues" evidence="1">
    <location>
        <begin position="457"/>
        <end position="476"/>
    </location>
</feature>